<dbReference type="Proteomes" id="UP000694549">
    <property type="component" value="Unplaced"/>
</dbReference>
<accession>A0A8C0A132</accession>
<dbReference type="AlphaFoldDB" id="A0A8C0A132"/>
<proteinExistence type="predicted"/>
<dbReference type="Ensembl" id="ENSAZOT00000033157.1">
    <property type="protein sequence ID" value="ENSAZOP00000031015.1"/>
    <property type="gene ID" value="ENSAZOG00000019251.1"/>
</dbReference>
<dbReference type="Gene3D" id="1.10.150.50">
    <property type="entry name" value="Transcription Factor, Ets-1"/>
    <property type="match status" value="1"/>
</dbReference>
<evidence type="ECO:0000313" key="3">
    <source>
        <dbReference type="Proteomes" id="UP000694549"/>
    </source>
</evidence>
<keyword evidence="3" id="KW-1185">Reference proteome</keyword>
<reference evidence="2" key="1">
    <citation type="submission" date="2025-08" db="UniProtKB">
        <authorList>
            <consortium name="Ensembl"/>
        </authorList>
    </citation>
    <scope>IDENTIFICATION</scope>
</reference>
<sequence>MAVNPPLMGTGQQRMQAISSQFEPRLVDRDLLPSTEMMASADPRQIHIASHLGPTVPQHTNMPNILSNRVYPGYSFLQPESMEAVARRQELVQKQNIARMEMEMSALFQQKEMEKAHRKGLLGLEAPFLYHGMPASPIAFRGRHRLPEGHLPSDLYVHRTTLDEIHGNTMLMAASPYPPVGALQRERGRRPGRRAGNPKSADCGANGTKSQAEDKTADLASTAVDDEKEDKKEAEVETPNKHEQSKNQTEPSAVAKNCKEFEQDLRKNCAAHEISAESNSCSNTNEKESNSSCAAFDDKYIVLKTLHLSFFLTGAHGLILNGEDISTIEDIRKWTVDDVYNFIGSLPGCSDYAQVITNIPHVHSHILRSLGSSRFKGSAAKQQYKKKYLNFFLSTYPAQFLKH</sequence>
<feature type="compositionally biased region" description="Basic and acidic residues" evidence="1">
    <location>
        <begin position="229"/>
        <end position="245"/>
    </location>
</feature>
<protein>
    <submittedName>
        <fullName evidence="2">Sterile alpha motif domain containing 7</fullName>
    </submittedName>
</protein>
<evidence type="ECO:0000313" key="2">
    <source>
        <dbReference type="Ensembl" id="ENSAZOP00000031015.1"/>
    </source>
</evidence>
<evidence type="ECO:0000256" key="1">
    <source>
        <dbReference type="SAM" id="MobiDB-lite"/>
    </source>
</evidence>
<name>A0A8C0A132_9AVES</name>
<organism evidence="2 3">
    <name type="scientific">Anas zonorhyncha</name>
    <name type="common">Eastern spot-billed duck</name>
    <dbReference type="NCBI Taxonomy" id="75864"/>
    <lineage>
        <taxon>Eukaryota</taxon>
        <taxon>Metazoa</taxon>
        <taxon>Chordata</taxon>
        <taxon>Craniata</taxon>
        <taxon>Vertebrata</taxon>
        <taxon>Euteleostomi</taxon>
        <taxon>Archelosauria</taxon>
        <taxon>Archosauria</taxon>
        <taxon>Dinosauria</taxon>
        <taxon>Saurischia</taxon>
        <taxon>Theropoda</taxon>
        <taxon>Coelurosauria</taxon>
        <taxon>Aves</taxon>
        <taxon>Neognathae</taxon>
        <taxon>Galloanserae</taxon>
        <taxon>Anseriformes</taxon>
        <taxon>Anatidae</taxon>
        <taxon>Anatinae</taxon>
        <taxon>Anas</taxon>
    </lineage>
</organism>
<feature type="region of interest" description="Disordered" evidence="1">
    <location>
        <begin position="173"/>
        <end position="255"/>
    </location>
</feature>
<reference evidence="2" key="2">
    <citation type="submission" date="2025-09" db="UniProtKB">
        <authorList>
            <consortium name="Ensembl"/>
        </authorList>
    </citation>
    <scope>IDENTIFICATION</scope>
</reference>
<dbReference type="InterPro" id="IPR013761">
    <property type="entry name" value="SAM/pointed_sf"/>
</dbReference>